<keyword evidence="4 5" id="KW-0472">Membrane</keyword>
<evidence type="ECO:0008006" key="9">
    <source>
        <dbReference type="Google" id="ProtNLM"/>
    </source>
</evidence>
<evidence type="ECO:0000256" key="1">
    <source>
        <dbReference type="ARBA" id="ARBA00004141"/>
    </source>
</evidence>
<name>A0AAD5M943_PYTIN</name>
<reference evidence="7" key="1">
    <citation type="submission" date="2021-12" db="EMBL/GenBank/DDBJ databases">
        <title>Prjna785345.</title>
        <authorList>
            <person name="Rujirawat T."/>
            <person name="Krajaejun T."/>
        </authorList>
    </citation>
    <scope>NUCLEOTIDE SEQUENCE</scope>
    <source>
        <strain evidence="7">Pi057C3</strain>
    </source>
</reference>
<comment type="subcellular location">
    <subcellularLocation>
        <location evidence="1">Membrane</location>
        <topology evidence="1">Multi-pass membrane protein</topology>
    </subcellularLocation>
</comment>
<dbReference type="EMBL" id="JAKCXM010000032">
    <property type="protein sequence ID" value="KAJ0406522.1"/>
    <property type="molecule type" value="Genomic_DNA"/>
</dbReference>
<dbReference type="PANTHER" id="PTHR13377">
    <property type="entry name" value="PLACENTAL PROTEIN 6"/>
    <property type="match status" value="1"/>
</dbReference>
<keyword evidence="6" id="KW-0732">Signal</keyword>
<organism evidence="7 8">
    <name type="scientific">Pythium insidiosum</name>
    <name type="common">Pythiosis disease agent</name>
    <dbReference type="NCBI Taxonomy" id="114742"/>
    <lineage>
        <taxon>Eukaryota</taxon>
        <taxon>Sar</taxon>
        <taxon>Stramenopiles</taxon>
        <taxon>Oomycota</taxon>
        <taxon>Peronosporomycetes</taxon>
        <taxon>Pythiales</taxon>
        <taxon>Pythiaceae</taxon>
        <taxon>Pythium</taxon>
    </lineage>
</organism>
<feature type="transmembrane region" description="Helical" evidence="5">
    <location>
        <begin position="181"/>
        <end position="201"/>
    </location>
</feature>
<proteinExistence type="predicted"/>
<evidence type="ECO:0000256" key="5">
    <source>
        <dbReference type="SAM" id="Phobius"/>
    </source>
</evidence>
<gene>
    <name evidence="7" type="ORF">P43SY_001453</name>
</gene>
<evidence type="ECO:0000256" key="4">
    <source>
        <dbReference type="ARBA" id="ARBA00023136"/>
    </source>
</evidence>
<feature type="transmembrane region" description="Helical" evidence="5">
    <location>
        <begin position="116"/>
        <end position="135"/>
    </location>
</feature>
<dbReference type="GO" id="GO:0006890">
    <property type="term" value="P:retrograde vesicle-mediated transport, Golgi to endoplasmic reticulum"/>
    <property type="evidence" value="ECO:0007669"/>
    <property type="project" value="InterPro"/>
</dbReference>
<feature type="signal peptide" evidence="6">
    <location>
        <begin position="1"/>
        <end position="21"/>
    </location>
</feature>
<evidence type="ECO:0000313" key="7">
    <source>
        <dbReference type="EMBL" id="KAJ0406522.1"/>
    </source>
</evidence>
<dbReference type="Gene3D" id="1.20.1540.10">
    <property type="entry name" value="Rhomboid-like"/>
    <property type="match status" value="1"/>
</dbReference>
<evidence type="ECO:0000256" key="2">
    <source>
        <dbReference type="ARBA" id="ARBA00022692"/>
    </source>
</evidence>
<dbReference type="GO" id="GO:0005794">
    <property type="term" value="C:Golgi apparatus"/>
    <property type="evidence" value="ECO:0007669"/>
    <property type="project" value="TreeGrafter"/>
</dbReference>
<dbReference type="PANTHER" id="PTHR13377:SF3">
    <property type="entry name" value="TRANSMEMBRANE PROTEIN 115"/>
    <property type="match status" value="1"/>
</dbReference>
<evidence type="ECO:0000313" key="8">
    <source>
        <dbReference type="Proteomes" id="UP001209570"/>
    </source>
</evidence>
<protein>
    <recommendedName>
        <fullName evidence="9">Peptidase S54 rhomboid domain-containing protein</fullName>
    </recommendedName>
</protein>
<dbReference type="Pfam" id="PF08551">
    <property type="entry name" value="DUF1751"/>
    <property type="match status" value="1"/>
</dbReference>
<feature type="chain" id="PRO_5041932420" description="Peptidase S54 rhomboid domain-containing protein" evidence="6">
    <location>
        <begin position="22"/>
        <end position="307"/>
    </location>
</feature>
<sequence length="307" mass="33325">MRLPATIGLVFWLALLWLVGALFSPRDEPAGSLSMSVGNVILEHIRPWVYITAGFYHPHLLQVLLVLPCAFSLAKRVEPELGALNLVRMLVFVNTLATCALFAELFSLYIIFRAPIFLKTSLSGFAGGFTALLVAYMKPTPHATSAMFPTIKLRFYPLLAVLFFSLCTLVALSTSSKPLRYSLIGAGPYSVLGAFLGWYYLRFFNKNADGSVGDVSDEFALVVLLPDCCASVVAPVANFSFSVAKLCGYFKNRSAKAASALPIVTDASNDPIAERRKARAMKALDEKLAKLASAQHALRADTATESS</sequence>
<evidence type="ECO:0000256" key="3">
    <source>
        <dbReference type="ARBA" id="ARBA00022989"/>
    </source>
</evidence>
<feature type="transmembrane region" description="Helical" evidence="5">
    <location>
        <begin position="86"/>
        <end position="110"/>
    </location>
</feature>
<keyword evidence="8" id="KW-1185">Reference proteome</keyword>
<dbReference type="InterPro" id="IPR035952">
    <property type="entry name" value="Rhomboid-like_sf"/>
</dbReference>
<keyword evidence="3 5" id="KW-1133">Transmembrane helix</keyword>
<feature type="transmembrane region" description="Helical" evidence="5">
    <location>
        <begin position="155"/>
        <end position="175"/>
    </location>
</feature>
<dbReference type="AlphaFoldDB" id="A0AAD5M943"/>
<dbReference type="InterPro" id="IPR013861">
    <property type="entry name" value="TMEM115/Pdh1/Rbl19"/>
</dbReference>
<dbReference type="Proteomes" id="UP001209570">
    <property type="component" value="Unassembled WGS sequence"/>
</dbReference>
<accession>A0AAD5M943</accession>
<dbReference type="GO" id="GO:0016020">
    <property type="term" value="C:membrane"/>
    <property type="evidence" value="ECO:0007669"/>
    <property type="project" value="UniProtKB-SubCell"/>
</dbReference>
<comment type="caution">
    <text evidence="7">The sequence shown here is derived from an EMBL/GenBank/DDBJ whole genome shotgun (WGS) entry which is preliminary data.</text>
</comment>
<evidence type="ECO:0000256" key="6">
    <source>
        <dbReference type="SAM" id="SignalP"/>
    </source>
</evidence>
<keyword evidence="2 5" id="KW-0812">Transmembrane</keyword>